<name>A0A5B0MUU0_PUCGR</name>
<comment type="caution">
    <text evidence="1">The sequence shown here is derived from an EMBL/GenBank/DDBJ whole genome shotgun (WGS) entry which is preliminary data.</text>
</comment>
<reference evidence="1 2" key="1">
    <citation type="submission" date="2019-05" db="EMBL/GenBank/DDBJ databases">
        <title>Emergence of the Ug99 lineage of the wheat stem rust pathogen through somatic hybridization.</title>
        <authorList>
            <person name="Li F."/>
            <person name="Upadhyaya N.M."/>
            <person name="Sperschneider J."/>
            <person name="Matny O."/>
            <person name="Nguyen-Phuc H."/>
            <person name="Mago R."/>
            <person name="Raley C."/>
            <person name="Miller M.E."/>
            <person name="Silverstein K.A.T."/>
            <person name="Henningsen E."/>
            <person name="Hirsch C.D."/>
            <person name="Visser B."/>
            <person name="Pretorius Z.A."/>
            <person name="Steffenson B.J."/>
            <person name="Schwessinger B."/>
            <person name="Dodds P.N."/>
            <person name="Figueroa M."/>
        </authorList>
    </citation>
    <scope>NUCLEOTIDE SEQUENCE [LARGE SCALE GENOMIC DNA]</scope>
    <source>
        <strain evidence="1">21-0</strain>
    </source>
</reference>
<proteinExistence type="predicted"/>
<dbReference type="AlphaFoldDB" id="A0A5B0MUU0"/>
<dbReference type="EMBL" id="VSWC01000131">
    <property type="protein sequence ID" value="KAA1080657.1"/>
    <property type="molecule type" value="Genomic_DNA"/>
</dbReference>
<organism evidence="1 2">
    <name type="scientific">Puccinia graminis f. sp. tritici</name>
    <dbReference type="NCBI Taxonomy" id="56615"/>
    <lineage>
        <taxon>Eukaryota</taxon>
        <taxon>Fungi</taxon>
        <taxon>Dikarya</taxon>
        <taxon>Basidiomycota</taxon>
        <taxon>Pucciniomycotina</taxon>
        <taxon>Pucciniomycetes</taxon>
        <taxon>Pucciniales</taxon>
        <taxon>Pucciniaceae</taxon>
        <taxon>Puccinia</taxon>
    </lineage>
</organism>
<evidence type="ECO:0000313" key="2">
    <source>
        <dbReference type="Proteomes" id="UP000324748"/>
    </source>
</evidence>
<gene>
    <name evidence="1" type="ORF">PGT21_016065</name>
</gene>
<accession>A0A5B0MUU0</accession>
<protein>
    <submittedName>
        <fullName evidence="1">Uncharacterized protein</fullName>
    </submittedName>
</protein>
<keyword evidence="2" id="KW-1185">Reference proteome</keyword>
<dbReference type="OrthoDB" id="10392141at2759"/>
<dbReference type="Proteomes" id="UP000324748">
    <property type="component" value="Unassembled WGS sequence"/>
</dbReference>
<sequence length="206" mass="23704">MSFVPDLDFLTSGWDLRHFHRSIKALSAQDQEKVVHAVMGKNYNPISSAKPSLSTKLDQAGPDTIDEVMKGSPITSFTEKLVDFFKKPELTTPDLEQRRIEYQLVYSMLNFIDLNHPRIISKTVKCTETKLPRTERDKHRYVFAEQLKFMRAYLKHFPNQNRGEYYTGGYQDLSRFGRMSKTGSMLISSRYLPILTGLTGPTKTEA</sequence>
<evidence type="ECO:0000313" key="1">
    <source>
        <dbReference type="EMBL" id="KAA1080657.1"/>
    </source>
</evidence>